<dbReference type="EMBL" id="JAQNCK010000005">
    <property type="protein sequence ID" value="MDC0827661.1"/>
    <property type="molecule type" value="Genomic_DNA"/>
</dbReference>
<dbReference type="Proteomes" id="UP001220658">
    <property type="component" value="Unassembled WGS sequence"/>
</dbReference>
<gene>
    <name evidence="1" type="ORF">POG00_02935</name>
</gene>
<protein>
    <submittedName>
        <fullName evidence="1">Uncharacterized protein</fullName>
    </submittedName>
</protein>
<name>A0AAW6FRM7_9FIRM</name>
<dbReference type="AlphaFoldDB" id="A0AAW6FRM7"/>
<evidence type="ECO:0000313" key="1">
    <source>
        <dbReference type="EMBL" id="MDC0827661.1"/>
    </source>
</evidence>
<dbReference type="RefSeq" id="WP_267471820.1">
    <property type="nucleotide sequence ID" value="NZ_JADMUL010000004.1"/>
</dbReference>
<accession>A0AAW6FRM7</accession>
<organism evidence="1 2">
    <name type="scientific">Faecalitalea cylindroides</name>
    <dbReference type="NCBI Taxonomy" id="39483"/>
    <lineage>
        <taxon>Bacteria</taxon>
        <taxon>Bacillati</taxon>
        <taxon>Bacillota</taxon>
        <taxon>Erysipelotrichia</taxon>
        <taxon>Erysipelotrichales</taxon>
        <taxon>Erysipelotrichaceae</taxon>
        <taxon>Faecalitalea</taxon>
    </lineage>
</organism>
<proteinExistence type="predicted"/>
<reference evidence="1" key="1">
    <citation type="submission" date="2023-01" db="EMBL/GenBank/DDBJ databases">
        <title>Human gut microbiome strain richness.</title>
        <authorList>
            <person name="Chen-Liaw A."/>
        </authorList>
    </citation>
    <scope>NUCLEOTIDE SEQUENCE</scope>
    <source>
        <strain evidence="1">D55st1_G4_D55t1_190419</strain>
    </source>
</reference>
<sequence length="42" mass="4769">MLKIAPINTAFVSKPEFPSLRRKAAINYVNKKLRITNLIGKI</sequence>
<comment type="caution">
    <text evidence="1">The sequence shown here is derived from an EMBL/GenBank/DDBJ whole genome shotgun (WGS) entry which is preliminary data.</text>
</comment>
<evidence type="ECO:0000313" key="2">
    <source>
        <dbReference type="Proteomes" id="UP001220658"/>
    </source>
</evidence>